<evidence type="ECO:0000259" key="7">
    <source>
        <dbReference type="PROSITE" id="PS50850"/>
    </source>
</evidence>
<sequence length="363" mass="39816">MFIYFTALCSVASELPVLVVLRFLDGCVGSVPIVIGGGTIADMYAPETRGRAMSVYMMSAMMGPPMGPIVAAVITQKLGWRWIFGAAAIASATLSIVCFFYLEETHEETVLRRHKKKKTEQKRQRVCKLSWPHFELEGSEKIANSLRQPFILLFTDRAVLVLGIYQAFAYGYMIFMLTSFSNVFIGQYGFSTSTSGLPYLGIAVGFGVGVVITSTTSDRIASALTLQNDGVRIPAFRLPLMAWSCWIPPIALAGYGWSAFYKVHFMVPIAAVALYSIGLQLIMVYLSEAHKTRVASAIAAVTVLRCLLGSVLPLVGEIMYEKLGLGWGNTLLAFMAFALMPLPWLIMRSGQRAGKEMPLNDKA</sequence>
<dbReference type="GO" id="GO:0022857">
    <property type="term" value="F:transmembrane transporter activity"/>
    <property type="evidence" value="ECO:0007669"/>
    <property type="project" value="InterPro"/>
</dbReference>
<feature type="transmembrane region" description="Helical" evidence="6">
    <location>
        <begin position="238"/>
        <end position="257"/>
    </location>
</feature>
<evidence type="ECO:0000256" key="4">
    <source>
        <dbReference type="ARBA" id="ARBA00022989"/>
    </source>
</evidence>
<gene>
    <name evidence="8" type="ORF">N0V93_004100</name>
</gene>
<feature type="transmembrane region" description="Helical" evidence="6">
    <location>
        <begin position="327"/>
        <end position="347"/>
    </location>
</feature>
<name>A0A9W8Z230_9PEZI</name>
<feature type="domain" description="Major facilitator superfamily (MFS) profile" evidence="7">
    <location>
        <begin position="1"/>
        <end position="353"/>
    </location>
</feature>
<dbReference type="InterPro" id="IPR020846">
    <property type="entry name" value="MFS_dom"/>
</dbReference>
<evidence type="ECO:0000256" key="1">
    <source>
        <dbReference type="ARBA" id="ARBA00004141"/>
    </source>
</evidence>
<evidence type="ECO:0000256" key="5">
    <source>
        <dbReference type="ARBA" id="ARBA00023136"/>
    </source>
</evidence>
<proteinExistence type="inferred from homology"/>
<feature type="transmembrane region" description="Helical" evidence="6">
    <location>
        <begin position="197"/>
        <end position="217"/>
    </location>
</feature>
<comment type="caution">
    <text evidence="8">The sequence shown here is derived from an EMBL/GenBank/DDBJ whole genome shotgun (WGS) entry which is preliminary data.</text>
</comment>
<dbReference type="Pfam" id="PF07690">
    <property type="entry name" value="MFS_1"/>
    <property type="match status" value="1"/>
</dbReference>
<dbReference type="AlphaFoldDB" id="A0A9W8Z230"/>
<dbReference type="PROSITE" id="PS50850">
    <property type="entry name" value="MFS"/>
    <property type="match status" value="1"/>
</dbReference>
<feature type="transmembrane region" description="Helical" evidence="6">
    <location>
        <begin position="20"/>
        <end position="41"/>
    </location>
</feature>
<dbReference type="EMBL" id="JAPEVB010000002">
    <property type="protein sequence ID" value="KAJ4394880.1"/>
    <property type="molecule type" value="Genomic_DNA"/>
</dbReference>
<dbReference type="PANTHER" id="PTHR23502:SF68">
    <property type="entry name" value="MULTIDRUG TRANSPORTER, PUTATIVE (AFU_ORTHOLOGUE AFUA_3G01120)-RELATED"/>
    <property type="match status" value="1"/>
</dbReference>
<dbReference type="InterPro" id="IPR036259">
    <property type="entry name" value="MFS_trans_sf"/>
</dbReference>
<dbReference type="InterPro" id="IPR011701">
    <property type="entry name" value="MFS"/>
</dbReference>
<reference evidence="8" key="1">
    <citation type="submission" date="2022-10" db="EMBL/GenBank/DDBJ databases">
        <title>Tapping the CABI collections for fungal endophytes: first genome assemblies for Collariella, Neodidymelliopsis, Ascochyta clinopodiicola, Didymella pomorum, Didymosphaeria variabile, Neocosmospora piperis and Neocucurbitaria cava.</title>
        <authorList>
            <person name="Hill R."/>
        </authorList>
    </citation>
    <scope>NUCLEOTIDE SEQUENCE</scope>
    <source>
        <strain evidence="8">IMI 355082</strain>
    </source>
</reference>
<evidence type="ECO:0000256" key="6">
    <source>
        <dbReference type="SAM" id="Phobius"/>
    </source>
</evidence>
<comment type="similarity">
    <text evidence="2">Belongs to the major facilitator superfamily.</text>
</comment>
<evidence type="ECO:0000313" key="9">
    <source>
        <dbReference type="Proteomes" id="UP001140453"/>
    </source>
</evidence>
<dbReference type="Proteomes" id="UP001140453">
    <property type="component" value="Unassembled WGS sequence"/>
</dbReference>
<keyword evidence="9" id="KW-1185">Reference proteome</keyword>
<evidence type="ECO:0000256" key="2">
    <source>
        <dbReference type="ARBA" id="ARBA00008335"/>
    </source>
</evidence>
<dbReference type="GO" id="GO:0016020">
    <property type="term" value="C:membrane"/>
    <property type="evidence" value="ECO:0007669"/>
    <property type="project" value="UniProtKB-SubCell"/>
</dbReference>
<feature type="transmembrane region" description="Helical" evidence="6">
    <location>
        <begin position="80"/>
        <end position="102"/>
    </location>
</feature>
<protein>
    <recommendedName>
        <fullName evidence="7">Major facilitator superfamily (MFS) profile domain-containing protein</fullName>
    </recommendedName>
</protein>
<dbReference type="Gene3D" id="1.20.1250.20">
    <property type="entry name" value="MFS general substrate transporter like domains"/>
    <property type="match status" value="1"/>
</dbReference>
<accession>A0A9W8Z230</accession>
<feature type="transmembrane region" description="Helical" evidence="6">
    <location>
        <begin position="158"/>
        <end position="177"/>
    </location>
</feature>
<evidence type="ECO:0000256" key="3">
    <source>
        <dbReference type="ARBA" id="ARBA00022692"/>
    </source>
</evidence>
<evidence type="ECO:0000313" key="8">
    <source>
        <dbReference type="EMBL" id="KAJ4394880.1"/>
    </source>
</evidence>
<feature type="transmembrane region" description="Helical" evidence="6">
    <location>
        <begin position="294"/>
        <end position="315"/>
    </location>
</feature>
<dbReference type="OrthoDB" id="6770063at2759"/>
<organism evidence="8 9">
    <name type="scientific">Gnomoniopsis smithogilvyi</name>
    <dbReference type="NCBI Taxonomy" id="1191159"/>
    <lineage>
        <taxon>Eukaryota</taxon>
        <taxon>Fungi</taxon>
        <taxon>Dikarya</taxon>
        <taxon>Ascomycota</taxon>
        <taxon>Pezizomycotina</taxon>
        <taxon>Sordariomycetes</taxon>
        <taxon>Sordariomycetidae</taxon>
        <taxon>Diaporthales</taxon>
        <taxon>Gnomoniaceae</taxon>
        <taxon>Gnomoniopsis</taxon>
    </lineage>
</organism>
<feature type="transmembrane region" description="Helical" evidence="6">
    <location>
        <begin position="53"/>
        <end position="74"/>
    </location>
</feature>
<comment type="subcellular location">
    <subcellularLocation>
        <location evidence="1">Membrane</location>
        <topology evidence="1">Multi-pass membrane protein</topology>
    </subcellularLocation>
</comment>
<keyword evidence="3 6" id="KW-0812">Transmembrane</keyword>
<keyword evidence="4 6" id="KW-1133">Transmembrane helix</keyword>
<dbReference type="SUPFAM" id="SSF103473">
    <property type="entry name" value="MFS general substrate transporter"/>
    <property type="match status" value="1"/>
</dbReference>
<dbReference type="PANTHER" id="PTHR23502">
    <property type="entry name" value="MAJOR FACILITATOR SUPERFAMILY"/>
    <property type="match status" value="1"/>
</dbReference>
<keyword evidence="5 6" id="KW-0472">Membrane</keyword>
<feature type="transmembrane region" description="Helical" evidence="6">
    <location>
        <begin position="263"/>
        <end position="287"/>
    </location>
</feature>